<gene>
    <name evidence="16" type="ORF">KCTCHS21_22200</name>
</gene>
<feature type="domain" description="Histidine kinase" evidence="15">
    <location>
        <begin position="220"/>
        <end position="434"/>
    </location>
</feature>
<feature type="transmembrane region" description="Helical" evidence="14">
    <location>
        <begin position="20"/>
        <end position="43"/>
    </location>
</feature>
<dbReference type="GO" id="GO:0000155">
    <property type="term" value="F:phosphorelay sensor kinase activity"/>
    <property type="evidence" value="ECO:0007669"/>
    <property type="project" value="InterPro"/>
</dbReference>
<dbReference type="SMART" id="SM00387">
    <property type="entry name" value="HATPase_c"/>
    <property type="match status" value="1"/>
</dbReference>
<keyword evidence="9" id="KW-0418">Kinase</keyword>
<dbReference type="Proteomes" id="UP000289856">
    <property type="component" value="Chromosome"/>
</dbReference>
<evidence type="ECO:0000256" key="9">
    <source>
        <dbReference type="ARBA" id="ARBA00022777"/>
    </source>
</evidence>
<comment type="catalytic activity">
    <reaction evidence="1">
        <text>ATP + protein L-histidine = ADP + protein N-phospho-L-histidine.</text>
        <dbReference type="EC" id="2.7.13.3"/>
    </reaction>
</comment>
<organism evidence="16 17">
    <name type="scientific">Cohnella abietis</name>
    <dbReference type="NCBI Taxonomy" id="2507935"/>
    <lineage>
        <taxon>Bacteria</taxon>
        <taxon>Bacillati</taxon>
        <taxon>Bacillota</taxon>
        <taxon>Bacilli</taxon>
        <taxon>Bacillales</taxon>
        <taxon>Paenibacillaceae</taxon>
        <taxon>Cohnella</taxon>
    </lineage>
</organism>
<evidence type="ECO:0000256" key="4">
    <source>
        <dbReference type="ARBA" id="ARBA00022475"/>
    </source>
</evidence>
<feature type="transmembrane region" description="Helical" evidence="14">
    <location>
        <begin position="137"/>
        <end position="153"/>
    </location>
</feature>
<proteinExistence type="predicted"/>
<sequence>MDTKLKKNKLRIRIPVDASVILVAIALWNFIYFTDIPFFIAGYYSGYQIQRFSNFFIPTIIFLIIVSKGFYMLTHGFNKRDLWRVSIVSSYFQWWNGGINDRKVTLRIIIIFILTAVLGICVWRSVTYRNSNESAGLILYEVLYVLLVIPYVISRFRRFLELIHGTKKISEGNIQFAIQQTGSGPLSKLAGYINNMKLGYQNALENQMRSERLKTELVTNVSHDLKTPLTSIINYVDLLKKEEHLSEKAQAYIEVLDRKSLRLKILIEDLFEVSKMTSGAIELDIQYIDVSTLLTQAIAEFSHNFDDSSLEVRERIAKSHIYANLDGNKIWRVFENLIGNAKKYSLQGTRIFIYLDESEDSVLFKIQNTTSYEIDFTAEELFERFKRADESRHTEGSGLGLAIVKSIVELHGGNIKIEVHGDQFNVLINLPKNSYGHRDGGNVNGTRAT</sequence>
<dbReference type="PANTHER" id="PTHR45528:SF1">
    <property type="entry name" value="SENSOR HISTIDINE KINASE CPXA"/>
    <property type="match status" value="1"/>
</dbReference>
<evidence type="ECO:0000256" key="12">
    <source>
        <dbReference type="ARBA" id="ARBA00023012"/>
    </source>
</evidence>
<dbReference type="InterPro" id="IPR004358">
    <property type="entry name" value="Sig_transdc_His_kin-like_C"/>
</dbReference>
<keyword evidence="13 14" id="KW-0472">Membrane</keyword>
<feature type="transmembrane region" description="Helical" evidence="14">
    <location>
        <begin position="104"/>
        <end position="125"/>
    </location>
</feature>
<dbReference type="SUPFAM" id="SSF55874">
    <property type="entry name" value="ATPase domain of HSP90 chaperone/DNA topoisomerase II/histidine kinase"/>
    <property type="match status" value="1"/>
</dbReference>
<comment type="subcellular location">
    <subcellularLocation>
        <location evidence="2">Cell membrane</location>
        <topology evidence="2">Multi-pass membrane protein</topology>
    </subcellularLocation>
</comment>
<dbReference type="InterPro" id="IPR003594">
    <property type="entry name" value="HATPase_dom"/>
</dbReference>
<dbReference type="InterPro" id="IPR003661">
    <property type="entry name" value="HisK_dim/P_dom"/>
</dbReference>
<evidence type="ECO:0000256" key="8">
    <source>
        <dbReference type="ARBA" id="ARBA00022741"/>
    </source>
</evidence>
<keyword evidence="6" id="KW-0808">Transferase</keyword>
<evidence type="ECO:0000313" key="17">
    <source>
        <dbReference type="Proteomes" id="UP000289856"/>
    </source>
</evidence>
<evidence type="ECO:0000256" key="2">
    <source>
        <dbReference type="ARBA" id="ARBA00004651"/>
    </source>
</evidence>
<keyword evidence="4" id="KW-1003">Cell membrane</keyword>
<dbReference type="SUPFAM" id="SSF47384">
    <property type="entry name" value="Homodimeric domain of signal transducing histidine kinase"/>
    <property type="match status" value="1"/>
</dbReference>
<dbReference type="Gene3D" id="3.30.565.10">
    <property type="entry name" value="Histidine kinase-like ATPase, C-terminal domain"/>
    <property type="match status" value="1"/>
</dbReference>
<dbReference type="PRINTS" id="PR00344">
    <property type="entry name" value="BCTRLSENSOR"/>
</dbReference>
<dbReference type="GO" id="GO:0005524">
    <property type="term" value="F:ATP binding"/>
    <property type="evidence" value="ECO:0007669"/>
    <property type="project" value="UniProtKB-KW"/>
</dbReference>
<dbReference type="Gene3D" id="1.10.287.130">
    <property type="match status" value="1"/>
</dbReference>
<reference evidence="16 17" key="1">
    <citation type="submission" date="2019-01" db="EMBL/GenBank/DDBJ databases">
        <title>Complete genome sequence of Cohnella hallensis HS21 isolated from Korean fir (Abies koreana) rhizospheric soil.</title>
        <authorList>
            <person name="Jiang L."/>
            <person name="Kang S.W."/>
            <person name="Kim S."/>
            <person name="Jung J."/>
            <person name="Kim C.Y."/>
            <person name="Kim D.H."/>
            <person name="Kim S.W."/>
            <person name="Lee J."/>
        </authorList>
    </citation>
    <scope>NUCLEOTIDE SEQUENCE [LARGE SCALE GENOMIC DNA]</scope>
    <source>
        <strain evidence="16 17">HS21</strain>
    </source>
</reference>
<keyword evidence="5" id="KW-0597">Phosphoprotein</keyword>
<evidence type="ECO:0000256" key="7">
    <source>
        <dbReference type="ARBA" id="ARBA00022692"/>
    </source>
</evidence>
<dbReference type="InterPro" id="IPR050398">
    <property type="entry name" value="HssS/ArlS-like"/>
</dbReference>
<feature type="transmembrane region" description="Helical" evidence="14">
    <location>
        <begin position="55"/>
        <end position="74"/>
    </location>
</feature>
<dbReference type="PANTHER" id="PTHR45528">
    <property type="entry name" value="SENSOR HISTIDINE KINASE CPXA"/>
    <property type="match status" value="1"/>
</dbReference>
<dbReference type="Pfam" id="PF02518">
    <property type="entry name" value="HATPase_c"/>
    <property type="match status" value="1"/>
</dbReference>
<evidence type="ECO:0000256" key="6">
    <source>
        <dbReference type="ARBA" id="ARBA00022679"/>
    </source>
</evidence>
<dbReference type="EMBL" id="AP019400">
    <property type="protein sequence ID" value="BBI32821.1"/>
    <property type="molecule type" value="Genomic_DNA"/>
</dbReference>
<dbReference type="GO" id="GO:0005886">
    <property type="term" value="C:plasma membrane"/>
    <property type="evidence" value="ECO:0007669"/>
    <property type="project" value="UniProtKB-SubCell"/>
</dbReference>
<evidence type="ECO:0000256" key="1">
    <source>
        <dbReference type="ARBA" id="ARBA00000085"/>
    </source>
</evidence>
<keyword evidence="12" id="KW-0902">Two-component regulatory system</keyword>
<dbReference type="RefSeq" id="WP_197726519.1">
    <property type="nucleotide sequence ID" value="NZ_AP019400.1"/>
</dbReference>
<evidence type="ECO:0000313" key="16">
    <source>
        <dbReference type="EMBL" id="BBI32821.1"/>
    </source>
</evidence>
<dbReference type="PROSITE" id="PS50109">
    <property type="entry name" value="HIS_KIN"/>
    <property type="match status" value="1"/>
</dbReference>
<dbReference type="AlphaFoldDB" id="A0A3T1D439"/>
<name>A0A3T1D439_9BACL</name>
<protein>
    <recommendedName>
        <fullName evidence="3">histidine kinase</fullName>
        <ecNumber evidence="3">2.7.13.3</ecNumber>
    </recommendedName>
</protein>
<evidence type="ECO:0000256" key="13">
    <source>
        <dbReference type="ARBA" id="ARBA00023136"/>
    </source>
</evidence>
<dbReference type="Pfam" id="PF00512">
    <property type="entry name" value="HisKA"/>
    <property type="match status" value="1"/>
</dbReference>
<dbReference type="InterPro" id="IPR005467">
    <property type="entry name" value="His_kinase_dom"/>
</dbReference>
<dbReference type="InterPro" id="IPR036097">
    <property type="entry name" value="HisK_dim/P_sf"/>
</dbReference>
<keyword evidence="8" id="KW-0547">Nucleotide-binding</keyword>
<accession>A0A3T1D439</accession>
<evidence type="ECO:0000256" key="14">
    <source>
        <dbReference type="SAM" id="Phobius"/>
    </source>
</evidence>
<keyword evidence="10" id="KW-0067">ATP-binding</keyword>
<dbReference type="KEGG" id="cohn:KCTCHS21_22200"/>
<keyword evidence="17" id="KW-1185">Reference proteome</keyword>
<dbReference type="CDD" id="cd00082">
    <property type="entry name" value="HisKA"/>
    <property type="match status" value="1"/>
</dbReference>
<dbReference type="SMART" id="SM00388">
    <property type="entry name" value="HisKA"/>
    <property type="match status" value="1"/>
</dbReference>
<evidence type="ECO:0000256" key="10">
    <source>
        <dbReference type="ARBA" id="ARBA00022840"/>
    </source>
</evidence>
<dbReference type="FunFam" id="1.10.287.130:FF:000008">
    <property type="entry name" value="Two-component sensor histidine kinase"/>
    <property type="match status" value="1"/>
</dbReference>
<evidence type="ECO:0000256" key="5">
    <source>
        <dbReference type="ARBA" id="ARBA00022553"/>
    </source>
</evidence>
<evidence type="ECO:0000259" key="15">
    <source>
        <dbReference type="PROSITE" id="PS50109"/>
    </source>
</evidence>
<evidence type="ECO:0000256" key="3">
    <source>
        <dbReference type="ARBA" id="ARBA00012438"/>
    </source>
</evidence>
<dbReference type="InterPro" id="IPR036890">
    <property type="entry name" value="HATPase_C_sf"/>
</dbReference>
<keyword evidence="7 14" id="KW-0812">Transmembrane</keyword>
<evidence type="ECO:0000256" key="11">
    <source>
        <dbReference type="ARBA" id="ARBA00022989"/>
    </source>
</evidence>
<keyword evidence="11 14" id="KW-1133">Transmembrane helix</keyword>
<dbReference type="EC" id="2.7.13.3" evidence="3"/>